<keyword evidence="3" id="KW-1185">Reference proteome</keyword>
<dbReference type="InterPro" id="IPR008906">
    <property type="entry name" value="HATC_C_dom"/>
</dbReference>
<dbReference type="InterPro" id="IPR012337">
    <property type="entry name" value="RNaseH-like_sf"/>
</dbReference>
<dbReference type="EMBL" id="CAJVQB010039321">
    <property type="protein sequence ID" value="CAG8827261.1"/>
    <property type="molecule type" value="Genomic_DNA"/>
</dbReference>
<evidence type="ECO:0000313" key="2">
    <source>
        <dbReference type="EMBL" id="CAG8827261.1"/>
    </source>
</evidence>
<dbReference type="Proteomes" id="UP000789901">
    <property type="component" value="Unassembled WGS sequence"/>
</dbReference>
<feature type="non-terminal residue" evidence="2">
    <location>
        <position position="85"/>
    </location>
</feature>
<evidence type="ECO:0000259" key="1">
    <source>
        <dbReference type="Pfam" id="PF05699"/>
    </source>
</evidence>
<name>A0ABN7WCZ8_GIGMA</name>
<proteinExistence type="predicted"/>
<feature type="non-terminal residue" evidence="2">
    <location>
        <position position="1"/>
    </location>
</feature>
<organism evidence="2 3">
    <name type="scientific">Gigaspora margarita</name>
    <dbReference type="NCBI Taxonomy" id="4874"/>
    <lineage>
        <taxon>Eukaryota</taxon>
        <taxon>Fungi</taxon>
        <taxon>Fungi incertae sedis</taxon>
        <taxon>Mucoromycota</taxon>
        <taxon>Glomeromycotina</taxon>
        <taxon>Glomeromycetes</taxon>
        <taxon>Diversisporales</taxon>
        <taxon>Gigasporaceae</taxon>
        <taxon>Gigaspora</taxon>
    </lineage>
</organism>
<accession>A0ABN7WCZ8</accession>
<gene>
    <name evidence="2" type="ORF">GMARGA_LOCUS29350</name>
</gene>
<reference evidence="2 3" key="1">
    <citation type="submission" date="2021-06" db="EMBL/GenBank/DDBJ databases">
        <authorList>
            <person name="Kallberg Y."/>
            <person name="Tangrot J."/>
            <person name="Rosling A."/>
        </authorList>
    </citation>
    <scope>NUCLEOTIDE SEQUENCE [LARGE SCALE GENOMIC DNA]</scope>
    <source>
        <strain evidence="2 3">120-4 pot B 10/14</strain>
    </source>
</reference>
<feature type="domain" description="HAT C-terminal dimerisation" evidence="1">
    <location>
        <begin position="40"/>
        <end position="85"/>
    </location>
</feature>
<dbReference type="Pfam" id="PF05699">
    <property type="entry name" value="Dimer_Tnp_hAT"/>
    <property type="match status" value="1"/>
</dbReference>
<evidence type="ECO:0000313" key="3">
    <source>
        <dbReference type="Proteomes" id="UP000789901"/>
    </source>
</evidence>
<comment type="caution">
    <text evidence="2">The sequence shown here is derived from an EMBL/GenBank/DDBJ whole genome shotgun (WGS) entry which is preliminary data.</text>
</comment>
<dbReference type="SUPFAM" id="SSF53098">
    <property type="entry name" value="Ribonuclease H-like"/>
    <property type="match status" value="1"/>
</dbReference>
<sequence>NNLTIQNEDNNKNFLFSVPNHFCNYNDYDKLNAYLDSSPKTACNYLSIPATHASAEQLFSESKNIVTFERNRLKSNTIQAIIYLK</sequence>
<protein>
    <submittedName>
        <fullName evidence="2">39945_t:CDS:1</fullName>
    </submittedName>
</protein>